<dbReference type="InterPro" id="IPR050741">
    <property type="entry name" value="Acyl-CoA_dehydrogenase"/>
</dbReference>
<protein>
    <recommendedName>
        <fullName evidence="5">Acyl-CoA dehydrogenase/oxidase C-terminal domain-containing protein</fullName>
    </recommendedName>
</protein>
<dbReference type="RefSeq" id="WP_096494128.1">
    <property type="nucleotide sequence ID" value="NZ_CP023445.1"/>
</dbReference>
<dbReference type="InterPro" id="IPR009100">
    <property type="entry name" value="AcylCoA_DH/oxidase_NM_dom_sf"/>
</dbReference>
<evidence type="ECO:0000259" key="5">
    <source>
        <dbReference type="Pfam" id="PF00441"/>
    </source>
</evidence>
<dbReference type="Gene3D" id="2.40.110.10">
    <property type="entry name" value="Butyryl-CoA Dehydrogenase, subunit A, domain 2"/>
    <property type="match status" value="1"/>
</dbReference>
<keyword evidence="4" id="KW-0560">Oxidoreductase</keyword>
<dbReference type="EMBL" id="CP023445">
    <property type="protein sequence ID" value="ATE54711.1"/>
    <property type="molecule type" value="Genomic_DNA"/>
</dbReference>
<dbReference type="Proteomes" id="UP000218505">
    <property type="component" value="Chromosome"/>
</dbReference>
<dbReference type="SUPFAM" id="SSF47203">
    <property type="entry name" value="Acyl-CoA dehydrogenase C-terminal domain-like"/>
    <property type="match status" value="1"/>
</dbReference>
<dbReference type="Gene3D" id="1.20.140.10">
    <property type="entry name" value="Butyryl-CoA Dehydrogenase, subunit A, domain 3"/>
    <property type="match status" value="1"/>
</dbReference>
<dbReference type="GO" id="GO:0051793">
    <property type="term" value="P:medium-chain fatty acid catabolic process"/>
    <property type="evidence" value="ECO:0007669"/>
    <property type="project" value="TreeGrafter"/>
</dbReference>
<dbReference type="Pfam" id="PF00441">
    <property type="entry name" value="Acyl-CoA_dh_1"/>
    <property type="match status" value="1"/>
</dbReference>
<dbReference type="InterPro" id="IPR046373">
    <property type="entry name" value="Acyl-CoA_Oxase/DH_mid-dom_sf"/>
</dbReference>
<evidence type="ECO:0000256" key="2">
    <source>
        <dbReference type="ARBA" id="ARBA00022630"/>
    </source>
</evidence>
<dbReference type="Gene3D" id="2.160.10.10">
    <property type="entry name" value="Hexapeptide repeat proteins"/>
    <property type="match status" value="1"/>
</dbReference>
<evidence type="ECO:0000256" key="4">
    <source>
        <dbReference type="ARBA" id="ARBA00023002"/>
    </source>
</evidence>
<dbReference type="GO" id="GO:0070991">
    <property type="term" value="F:medium-chain fatty acyl-CoA dehydrogenase activity"/>
    <property type="evidence" value="ECO:0007669"/>
    <property type="project" value="TreeGrafter"/>
</dbReference>
<dbReference type="InterPro" id="IPR009075">
    <property type="entry name" value="AcylCo_DH/oxidase_C"/>
</dbReference>
<evidence type="ECO:0000256" key="3">
    <source>
        <dbReference type="ARBA" id="ARBA00022827"/>
    </source>
</evidence>
<accession>A0A290Z6N3</accession>
<dbReference type="InterPro" id="IPR036250">
    <property type="entry name" value="AcylCo_DH-like_C"/>
</dbReference>
<dbReference type="SUPFAM" id="SSF51161">
    <property type="entry name" value="Trimeric LpxA-like enzymes"/>
    <property type="match status" value="1"/>
</dbReference>
<gene>
    <name evidence="6" type="ORF">CNX65_16675</name>
</gene>
<feature type="domain" description="Acyl-CoA dehydrogenase/oxidase C-terminal" evidence="5">
    <location>
        <begin position="306"/>
        <end position="444"/>
    </location>
</feature>
<evidence type="ECO:0000313" key="7">
    <source>
        <dbReference type="Proteomes" id="UP000218505"/>
    </source>
</evidence>
<dbReference type="KEGG" id="apre:CNX65_16675"/>
<comment type="similarity">
    <text evidence="1">Belongs to the acyl-CoA dehydrogenase family.</text>
</comment>
<keyword evidence="7" id="KW-1185">Reference proteome</keyword>
<dbReference type="PANTHER" id="PTHR48083:SF2">
    <property type="entry name" value="MEDIUM-CHAIN SPECIFIC ACYL-COA DEHYDROGENASE, MITOCHONDRIAL"/>
    <property type="match status" value="1"/>
</dbReference>
<dbReference type="InterPro" id="IPR011004">
    <property type="entry name" value="Trimer_LpxA-like_sf"/>
</dbReference>
<dbReference type="PANTHER" id="PTHR48083">
    <property type="entry name" value="MEDIUM-CHAIN SPECIFIC ACYL-COA DEHYDROGENASE, MITOCHONDRIAL-RELATED"/>
    <property type="match status" value="1"/>
</dbReference>
<organism evidence="6 7">
    <name type="scientific">Actinosynnema pretiosum</name>
    <dbReference type="NCBI Taxonomy" id="42197"/>
    <lineage>
        <taxon>Bacteria</taxon>
        <taxon>Bacillati</taxon>
        <taxon>Actinomycetota</taxon>
        <taxon>Actinomycetes</taxon>
        <taxon>Pseudonocardiales</taxon>
        <taxon>Pseudonocardiaceae</taxon>
        <taxon>Actinosynnema</taxon>
    </lineage>
</organism>
<keyword evidence="3" id="KW-0274">FAD</keyword>
<reference evidence="6" key="1">
    <citation type="submission" date="2017-09" db="EMBL/GenBank/DDBJ databases">
        <title>Complete Genome Sequence of ansamitocin-producing Bacterium Actinosynnema pretiosum X47.</title>
        <authorList>
            <person name="Cao G."/>
            <person name="Zong G."/>
            <person name="Zhong C."/>
            <person name="Fu J."/>
        </authorList>
    </citation>
    <scope>NUCLEOTIDE SEQUENCE [LARGE SCALE GENOMIC DNA]</scope>
    <source>
        <strain evidence="6">X47</strain>
    </source>
</reference>
<evidence type="ECO:0000256" key="1">
    <source>
        <dbReference type="ARBA" id="ARBA00009347"/>
    </source>
</evidence>
<name>A0A290Z6N3_9PSEU</name>
<keyword evidence="2" id="KW-0285">Flavoprotein</keyword>
<dbReference type="AlphaFoldDB" id="A0A290Z6N3"/>
<dbReference type="GO" id="GO:0005737">
    <property type="term" value="C:cytoplasm"/>
    <property type="evidence" value="ECO:0007669"/>
    <property type="project" value="TreeGrafter"/>
</dbReference>
<evidence type="ECO:0000313" key="6">
    <source>
        <dbReference type="EMBL" id="ATE54711.1"/>
    </source>
</evidence>
<dbReference type="SUPFAM" id="SSF56645">
    <property type="entry name" value="Acyl-CoA dehydrogenase NM domain-like"/>
    <property type="match status" value="1"/>
</dbReference>
<proteinExistence type="inferred from homology"/>
<sequence length="458" mass="47726">MKIDDHAPTAPGRERIAAELERLGLLHADRGVEISRFAVFVPCDELGVARPVVLHAGARVGPFAVVHGGAVIGAGARVEERAVLGRPELGCAFGRERTGTGGNALLDAGAVLRAGAIAYAGVRVGAETVVGHHTLLRTGVRVGAGTQLGHALTVERGTRIGSGVRCSPGSHLTGECVLADRVFLGAGVRTINDKTLTWRHPEREPELRPPVFDTGARVGTRTVARPGPAGTWLVSGRKTWISRLTEARVFAVLLRVPDGRLRVAAVDAAEPGLRRLPLPPAGLAGWSWGVLELDRVPLRPAQLLDGDGTSLLRAHFAAYRPLVTATALGAAAAVLDTTAAHLVDRRARGEVPRLRDTALHALGRAHARLCSALLATANAALLAEGGDPDAESWGAATKAHGVDTAVEVVAELVPLLGAAGVRADGQVAKTRRDLEGLRCADGVHDSLYLAAGTRRTTG</sequence>